<gene>
    <name evidence="1" type="ORF">GCM10023333_36220</name>
</gene>
<comment type="caution">
    <text evidence="1">The sequence shown here is derived from an EMBL/GenBank/DDBJ whole genome shotgun (WGS) entry which is preliminary data.</text>
</comment>
<protein>
    <submittedName>
        <fullName evidence="1">Uncharacterized protein</fullName>
    </submittedName>
</protein>
<dbReference type="EMBL" id="BAABJZ010000101">
    <property type="protein sequence ID" value="GAA4899364.1"/>
    <property type="molecule type" value="Genomic_DNA"/>
</dbReference>
<dbReference type="RefSeq" id="WP_345336886.1">
    <property type="nucleotide sequence ID" value="NZ_BAABJZ010000101.1"/>
</dbReference>
<dbReference type="Proteomes" id="UP001499988">
    <property type="component" value="Unassembled WGS sequence"/>
</dbReference>
<accession>A0ABP9FCP4</accession>
<organism evidence="1 2">
    <name type="scientific">Ferrimonas pelagia</name>
    <dbReference type="NCBI Taxonomy" id="1177826"/>
    <lineage>
        <taxon>Bacteria</taxon>
        <taxon>Pseudomonadati</taxon>
        <taxon>Pseudomonadota</taxon>
        <taxon>Gammaproteobacteria</taxon>
        <taxon>Alteromonadales</taxon>
        <taxon>Ferrimonadaceae</taxon>
        <taxon>Ferrimonas</taxon>
    </lineage>
</organism>
<evidence type="ECO:0000313" key="2">
    <source>
        <dbReference type="Proteomes" id="UP001499988"/>
    </source>
</evidence>
<reference evidence="2" key="1">
    <citation type="journal article" date="2019" name="Int. J. Syst. Evol. Microbiol.">
        <title>The Global Catalogue of Microorganisms (GCM) 10K type strain sequencing project: providing services to taxonomists for standard genome sequencing and annotation.</title>
        <authorList>
            <consortium name="The Broad Institute Genomics Platform"/>
            <consortium name="The Broad Institute Genome Sequencing Center for Infectious Disease"/>
            <person name="Wu L."/>
            <person name="Ma J."/>
        </authorList>
    </citation>
    <scope>NUCLEOTIDE SEQUENCE [LARGE SCALE GENOMIC DNA]</scope>
    <source>
        <strain evidence="2">JCM 18401</strain>
    </source>
</reference>
<proteinExistence type="predicted"/>
<keyword evidence="2" id="KW-1185">Reference proteome</keyword>
<evidence type="ECO:0000313" key="1">
    <source>
        <dbReference type="EMBL" id="GAA4899364.1"/>
    </source>
</evidence>
<name>A0ABP9FCP4_9GAMM</name>
<sequence>MKIDMTSVVLAKVRQQADRCSFFVADDEDEQMDDDCVRSCYNCGLRRWLPAGFECGKALGERNE</sequence>